<evidence type="ECO:0000313" key="2">
    <source>
        <dbReference type="Proteomes" id="UP000663879"/>
    </source>
</evidence>
<comment type="caution">
    <text evidence="1">The sequence shown here is derived from an EMBL/GenBank/DDBJ whole genome shotgun (WGS) entry which is preliminary data.</text>
</comment>
<dbReference type="Proteomes" id="UP000663879">
    <property type="component" value="Unassembled WGS sequence"/>
</dbReference>
<proteinExistence type="predicted"/>
<accession>A0A813SW92</accession>
<protein>
    <submittedName>
        <fullName evidence="1">Uncharacterized protein</fullName>
    </submittedName>
</protein>
<evidence type="ECO:0000313" key="1">
    <source>
        <dbReference type="EMBL" id="CAF0800107.1"/>
    </source>
</evidence>
<name>A0A813SW92_9BILA</name>
<sequence>MKSNLEIKLQNDILAFKKVLKWANSIRNRIETTLKQLDLCESQNESLTNQKAMNQTTTLIDIQIDESCSKKSNLTENGQINRINEDKYLSRRSENQLLKNDEM</sequence>
<dbReference type="AlphaFoldDB" id="A0A813SW92"/>
<dbReference type="EMBL" id="CAJNOC010000760">
    <property type="protein sequence ID" value="CAF0800107.1"/>
    <property type="molecule type" value="Genomic_DNA"/>
</dbReference>
<gene>
    <name evidence="1" type="ORF">OXX778_LOCUS6423</name>
</gene>
<organism evidence="1 2">
    <name type="scientific">Brachionus calyciflorus</name>
    <dbReference type="NCBI Taxonomy" id="104777"/>
    <lineage>
        <taxon>Eukaryota</taxon>
        <taxon>Metazoa</taxon>
        <taxon>Spiralia</taxon>
        <taxon>Gnathifera</taxon>
        <taxon>Rotifera</taxon>
        <taxon>Eurotatoria</taxon>
        <taxon>Monogononta</taxon>
        <taxon>Pseudotrocha</taxon>
        <taxon>Ploima</taxon>
        <taxon>Brachionidae</taxon>
        <taxon>Brachionus</taxon>
    </lineage>
</organism>
<reference evidence="1" key="1">
    <citation type="submission" date="2021-02" db="EMBL/GenBank/DDBJ databases">
        <authorList>
            <person name="Nowell W R."/>
        </authorList>
    </citation>
    <scope>NUCLEOTIDE SEQUENCE</scope>
    <source>
        <strain evidence="1">Ploen Becks lab</strain>
    </source>
</reference>
<keyword evidence="2" id="KW-1185">Reference proteome</keyword>